<dbReference type="PANTHER" id="PTHR34407">
    <property type="entry name" value="EXPRESSED PROTEIN"/>
    <property type="match status" value="1"/>
</dbReference>
<accession>A0AAD4M242</accession>
<evidence type="ECO:0000256" key="1">
    <source>
        <dbReference type="SAM" id="MobiDB-lite"/>
    </source>
</evidence>
<dbReference type="AlphaFoldDB" id="A0AAD4M242"/>
<name>A0AAD4M242_9AGAM</name>
<dbReference type="Proteomes" id="UP001203297">
    <property type="component" value="Unassembled WGS sequence"/>
</dbReference>
<dbReference type="CDD" id="cd00229">
    <property type="entry name" value="SGNH_hydrolase"/>
    <property type="match status" value="1"/>
</dbReference>
<feature type="compositionally biased region" description="Low complexity" evidence="1">
    <location>
        <begin position="1"/>
        <end position="21"/>
    </location>
</feature>
<evidence type="ECO:0008006" key="4">
    <source>
        <dbReference type="Google" id="ProtNLM"/>
    </source>
</evidence>
<evidence type="ECO:0000313" key="3">
    <source>
        <dbReference type="Proteomes" id="UP001203297"/>
    </source>
</evidence>
<organism evidence="2 3">
    <name type="scientific">Multifurca ochricompacta</name>
    <dbReference type="NCBI Taxonomy" id="376703"/>
    <lineage>
        <taxon>Eukaryota</taxon>
        <taxon>Fungi</taxon>
        <taxon>Dikarya</taxon>
        <taxon>Basidiomycota</taxon>
        <taxon>Agaricomycotina</taxon>
        <taxon>Agaricomycetes</taxon>
        <taxon>Russulales</taxon>
        <taxon>Russulaceae</taxon>
        <taxon>Multifurca</taxon>
    </lineage>
</organism>
<dbReference type="EMBL" id="WTXG01000023">
    <property type="protein sequence ID" value="KAI0299373.1"/>
    <property type="molecule type" value="Genomic_DNA"/>
</dbReference>
<feature type="region of interest" description="Disordered" evidence="1">
    <location>
        <begin position="1"/>
        <end position="66"/>
    </location>
</feature>
<gene>
    <name evidence="2" type="ORF">B0F90DRAFT_1818135</name>
</gene>
<reference evidence="2" key="1">
    <citation type="journal article" date="2022" name="New Phytol.">
        <title>Evolutionary transition to the ectomycorrhizal habit in the genomes of a hyperdiverse lineage of mushroom-forming fungi.</title>
        <authorList>
            <person name="Looney B."/>
            <person name="Miyauchi S."/>
            <person name="Morin E."/>
            <person name="Drula E."/>
            <person name="Courty P.E."/>
            <person name="Kohler A."/>
            <person name="Kuo A."/>
            <person name="LaButti K."/>
            <person name="Pangilinan J."/>
            <person name="Lipzen A."/>
            <person name="Riley R."/>
            <person name="Andreopoulos W."/>
            <person name="He G."/>
            <person name="Johnson J."/>
            <person name="Nolan M."/>
            <person name="Tritt A."/>
            <person name="Barry K.W."/>
            <person name="Grigoriev I.V."/>
            <person name="Nagy L.G."/>
            <person name="Hibbett D."/>
            <person name="Henrissat B."/>
            <person name="Matheny P.B."/>
            <person name="Labbe J."/>
            <person name="Martin F.M."/>
        </authorList>
    </citation>
    <scope>NUCLEOTIDE SEQUENCE</scope>
    <source>
        <strain evidence="2">BPL690</strain>
    </source>
</reference>
<sequence length="598" mass="64374">MSSSSPSPSPSSSSSSSPSPSHSQLFPPSKLEPSPLMQRRTAKTSAFISPPTPGLPPSAILSSLDKPPSRLNQRTLGLPNRIWLILSLFLTVLFFTRLILPSHSSDAYYLRNHPSSYSSSLRPINYFNLSDPDTDAAQNPFPFCPTFGKGDVLAEKYGALAISKSWLHLGSGARVQQVIHKALLGQPVTISVIGGSVSSCHGAGDDPIAPECYPSRFFSWWNSLFPHPASELTNGAIRRTNSEYFSFCSVHHLPDYTDLVILELDTDDKPHVIFSIRDRRTLDNFELLVRSILLRPDSPAVVILGHFSPQVHEQTGFAGPDHWHSVVAQFYDLQSRTIPILHHFSPSISRYYVDPILANAAGHSVLADVLVAYIQSQVCVAWSAARGSGAALPIYYTLGAQAGTSPKDATGLFGGKGLRKGAPGAAAAVDGPDLPRPRAAAGHPVGLQEVSPACVSANDLVNPLPPSLFYGSGWHAHHPPQSSTPATSSGSHYWYSTLPTSRLRVPLTVGAGDIGIYYVREPRTVLGPEGGSTVECWVDDNYGGRVVIDNEGDSDQEEATLQMIDRSVARGSHYVECVLLGAEGSNVPPFKIIGVFTT</sequence>
<comment type="caution">
    <text evidence="2">The sequence shown here is derived from an EMBL/GenBank/DDBJ whole genome shotgun (WGS) entry which is preliminary data.</text>
</comment>
<dbReference type="PANTHER" id="PTHR34407:SF1">
    <property type="entry name" value="SGNH HYDROLASE-TYPE ESTERASE DOMAIN-CONTAINING PROTEIN"/>
    <property type="match status" value="1"/>
</dbReference>
<proteinExistence type="predicted"/>
<protein>
    <recommendedName>
        <fullName evidence="4">Capsular associated protein</fullName>
    </recommendedName>
</protein>
<evidence type="ECO:0000313" key="2">
    <source>
        <dbReference type="EMBL" id="KAI0299373.1"/>
    </source>
</evidence>
<keyword evidence="3" id="KW-1185">Reference proteome</keyword>
<dbReference type="SUPFAM" id="SSF52266">
    <property type="entry name" value="SGNH hydrolase"/>
    <property type="match status" value="1"/>
</dbReference>